<dbReference type="Pfam" id="PF00106">
    <property type="entry name" value="adh_short"/>
    <property type="match status" value="1"/>
</dbReference>
<gene>
    <name evidence="5" type="ORF">SAMN04489812_4264</name>
</gene>
<dbReference type="EMBL" id="LT629772">
    <property type="protein sequence ID" value="SDT13260.1"/>
    <property type="molecule type" value="Genomic_DNA"/>
</dbReference>
<protein>
    <submittedName>
        <fullName evidence="5">Short-chain dehydrogenase</fullName>
    </submittedName>
</protein>
<dbReference type="Gene3D" id="3.40.50.720">
    <property type="entry name" value="NAD(P)-binding Rossmann-like Domain"/>
    <property type="match status" value="1"/>
</dbReference>
<dbReference type="PANTHER" id="PTHR44169">
    <property type="entry name" value="NADPH-DEPENDENT 1-ACYLDIHYDROXYACETONE PHOSPHATE REDUCTASE"/>
    <property type="match status" value="1"/>
</dbReference>
<dbReference type="PRINTS" id="PR00081">
    <property type="entry name" value="GDHRDH"/>
</dbReference>
<evidence type="ECO:0000256" key="1">
    <source>
        <dbReference type="ARBA" id="ARBA00006484"/>
    </source>
</evidence>
<dbReference type="PANTHER" id="PTHR44169:SF6">
    <property type="entry name" value="NADPH-DEPENDENT 1-ACYLDIHYDROXYACETONE PHOSPHATE REDUCTASE"/>
    <property type="match status" value="1"/>
</dbReference>
<dbReference type="Proteomes" id="UP000199103">
    <property type="component" value="Chromosome I"/>
</dbReference>
<evidence type="ECO:0000313" key="5">
    <source>
        <dbReference type="EMBL" id="SDT13260.1"/>
    </source>
</evidence>
<comment type="similarity">
    <text evidence="1 3">Belongs to the short-chain dehydrogenases/reductases (SDR) family.</text>
</comment>
<dbReference type="InterPro" id="IPR036291">
    <property type="entry name" value="NAD(P)-bd_dom_sf"/>
</dbReference>
<proteinExistence type="inferred from homology"/>
<dbReference type="AlphaFoldDB" id="A0A1H1XVH1"/>
<reference evidence="5 6" key="1">
    <citation type="submission" date="2016-10" db="EMBL/GenBank/DDBJ databases">
        <authorList>
            <person name="de Groot N.N."/>
        </authorList>
    </citation>
    <scope>NUCLEOTIDE SEQUENCE [LARGE SCALE GENOMIC DNA]</scope>
    <source>
        <strain evidence="5 6">DSM 21800</strain>
    </source>
</reference>
<dbReference type="GO" id="GO:0016491">
    <property type="term" value="F:oxidoreductase activity"/>
    <property type="evidence" value="ECO:0007669"/>
    <property type="project" value="UniProtKB-KW"/>
</dbReference>
<dbReference type="PRINTS" id="PR00080">
    <property type="entry name" value="SDRFAMILY"/>
</dbReference>
<dbReference type="InterPro" id="IPR002347">
    <property type="entry name" value="SDR_fam"/>
</dbReference>
<dbReference type="RefSeq" id="WP_091527403.1">
    <property type="nucleotide sequence ID" value="NZ_LT629772.1"/>
</dbReference>
<dbReference type="OrthoDB" id="158573at2"/>
<organism evidence="5 6">
    <name type="scientific">Microlunatus soli</name>
    <dbReference type="NCBI Taxonomy" id="630515"/>
    <lineage>
        <taxon>Bacteria</taxon>
        <taxon>Bacillati</taxon>
        <taxon>Actinomycetota</taxon>
        <taxon>Actinomycetes</taxon>
        <taxon>Propionibacteriales</taxon>
        <taxon>Propionibacteriaceae</taxon>
        <taxon>Microlunatus</taxon>
    </lineage>
</organism>
<keyword evidence="2" id="KW-0560">Oxidoreductase</keyword>
<evidence type="ECO:0000256" key="4">
    <source>
        <dbReference type="SAM" id="MobiDB-lite"/>
    </source>
</evidence>
<sequence length="254" mass="26591">MKIAGSTALVTGANRGLGRVFAEELLERGATKVYATARRPESVDMSGVEVLRLDITDPDSVAAAAAVAGDVDLLINNAGIATAQNVVTGDPDALRAEIDTHLFGTLSMVKAFAPALARNGGGAIVNLLSVVSWRAIAGNNAYHVAKAAEWALTNSIRLELAEQGTLVTGLHLGATDTDMMRGFGWDIPMNDPADVVSAALDGVEHDELEVLADDSSRQAKAALAEDPRSVYRELTGADPLDLVRPGEQVHQDGN</sequence>
<evidence type="ECO:0000256" key="2">
    <source>
        <dbReference type="ARBA" id="ARBA00023002"/>
    </source>
</evidence>
<keyword evidence="6" id="KW-1185">Reference proteome</keyword>
<dbReference type="STRING" id="630515.SAMN04489812_4264"/>
<evidence type="ECO:0000313" key="6">
    <source>
        <dbReference type="Proteomes" id="UP000199103"/>
    </source>
</evidence>
<name>A0A1H1XVH1_9ACTN</name>
<feature type="region of interest" description="Disordered" evidence="4">
    <location>
        <begin position="235"/>
        <end position="254"/>
    </location>
</feature>
<accession>A0A1H1XVH1</accession>
<dbReference type="SUPFAM" id="SSF51735">
    <property type="entry name" value="NAD(P)-binding Rossmann-fold domains"/>
    <property type="match status" value="1"/>
</dbReference>
<evidence type="ECO:0000256" key="3">
    <source>
        <dbReference type="RuleBase" id="RU000363"/>
    </source>
</evidence>
<dbReference type="NCBIfam" id="NF006119">
    <property type="entry name" value="PRK08264.1-5"/>
    <property type="match status" value="1"/>
</dbReference>